<dbReference type="PANTHER" id="PTHR30244:SF9">
    <property type="entry name" value="PROTEIN RV3402C"/>
    <property type="match status" value="1"/>
</dbReference>
<accession>A0ABR5AKP8</accession>
<protein>
    <submittedName>
        <fullName evidence="4">Aminotransferase DegT</fullName>
    </submittedName>
</protein>
<dbReference type="SUPFAM" id="SSF53383">
    <property type="entry name" value="PLP-dependent transferases"/>
    <property type="match status" value="1"/>
</dbReference>
<reference evidence="4 5" key="1">
    <citation type="submission" date="2014-12" db="EMBL/GenBank/DDBJ databases">
        <title>Draft genome sequence of Paenibacillus kamchatkensis strain B-2647.</title>
        <authorList>
            <person name="Karlyshev A.V."/>
            <person name="Kudryashova E.B."/>
        </authorList>
    </citation>
    <scope>NUCLEOTIDE SEQUENCE [LARGE SCALE GENOMIC DNA]</scope>
    <source>
        <strain evidence="4 5">VKM B-2647</strain>
    </source>
</reference>
<dbReference type="InterPro" id="IPR000653">
    <property type="entry name" value="DegT/StrS_aminotransferase"/>
</dbReference>
<dbReference type="Pfam" id="PF01041">
    <property type="entry name" value="DegT_DnrJ_EryC1"/>
    <property type="match status" value="1"/>
</dbReference>
<sequence length="371" mass="41179">MDNFPFLVPNLVKKESFQHLFSQIESSRRYSNYGPLNSLFEEKVVNEMFDHVGSAVTVNNATSGLMLAISQCKRPKARYALMPSFTFAATPLAALWCGLEPYFVDITEDTWCMNERMVDDLLEKLGEEVAVVVPYATFGTDMDLTYYQKLQDAGVPVVVDAAASFGSTGDDGHFGKGFSGLIVFSFHATKAFGIGEGGLVYSGNGQAIGQIRQAGNFGFSGARESSILGLNSKISEYTAAIALATLDVFQEKTSVRQTLYKWYVKYLTGLGLPEKGWIFHNCRGIVPHQFFPVLCPEEEMNRDIVAACANRQVELRTYFSPACHQQKLFASCPSTSLQVTDNVSKRILSLPLWEEMTEHDVKTIAERLAER</sequence>
<keyword evidence="4" id="KW-0808">Transferase</keyword>
<evidence type="ECO:0000256" key="2">
    <source>
        <dbReference type="ARBA" id="ARBA00037999"/>
    </source>
</evidence>
<evidence type="ECO:0000313" key="5">
    <source>
        <dbReference type="Proteomes" id="UP000031967"/>
    </source>
</evidence>
<comment type="similarity">
    <text evidence="2 3">Belongs to the DegT/DnrJ/EryC1 family.</text>
</comment>
<evidence type="ECO:0000313" key="4">
    <source>
        <dbReference type="EMBL" id="KIL41611.1"/>
    </source>
</evidence>
<comment type="caution">
    <text evidence="4">The sequence shown here is derived from an EMBL/GenBank/DDBJ whole genome shotgun (WGS) entry which is preliminary data.</text>
</comment>
<keyword evidence="5" id="KW-1185">Reference proteome</keyword>
<dbReference type="EMBL" id="JXAK01000007">
    <property type="protein sequence ID" value="KIL41611.1"/>
    <property type="molecule type" value="Genomic_DNA"/>
</dbReference>
<organism evidence="4 5">
    <name type="scientific">Gordoniibacillus kamchatkensis</name>
    <dbReference type="NCBI Taxonomy" id="1590651"/>
    <lineage>
        <taxon>Bacteria</taxon>
        <taxon>Bacillati</taxon>
        <taxon>Bacillota</taxon>
        <taxon>Bacilli</taxon>
        <taxon>Bacillales</taxon>
        <taxon>Paenibacillaceae</taxon>
        <taxon>Gordoniibacillus</taxon>
    </lineage>
</organism>
<keyword evidence="4" id="KW-0032">Aminotransferase</keyword>
<dbReference type="RefSeq" id="WP_041046435.1">
    <property type="nucleotide sequence ID" value="NZ_JXAK01000007.1"/>
</dbReference>
<dbReference type="Proteomes" id="UP000031967">
    <property type="component" value="Unassembled WGS sequence"/>
</dbReference>
<keyword evidence="1 3" id="KW-0663">Pyridoxal phosphate</keyword>
<evidence type="ECO:0000256" key="1">
    <source>
        <dbReference type="ARBA" id="ARBA00022898"/>
    </source>
</evidence>
<evidence type="ECO:0000256" key="3">
    <source>
        <dbReference type="RuleBase" id="RU004508"/>
    </source>
</evidence>
<dbReference type="InterPro" id="IPR015424">
    <property type="entry name" value="PyrdxlP-dep_Trfase"/>
</dbReference>
<dbReference type="Gene3D" id="3.40.640.10">
    <property type="entry name" value="Type I PLP-dependent aspartate aminotransferase-like (Major domain)"/>
    <property type="match status" value="1"/>
</dbReference>
<gene>
    <name evidence="4" type="ORF">SD70_05610</name>
</gene>
<dbReference type="PANTHER" id="PTHR30244">
    <property type="entry name" value="TRANSAMINASE"/>
    <property type="match status" value="1"/>
</dbReference>
<dbReference type="GO" id="GO:0008483">
    <property type="term" value="F:transaminase activity"/>
    <property type="evidence" value="ECO:0007669"/>
    <property type="project" value="UniProtKB-KW"/>
</dbReference>
<proteinExistence type="inferred from homology"/>
<name>A0ABR5AKP8_9BACL</name>
<dbReference type="PIRSF" id="PIRSF000390">
    <property type="entry name" value="PLP_StrS"/>
    <property type="match status" value="1"/>
</dbReference>
<dbReference type="InterPro" id="IPR015421">
    <property type="entry name" value="PyrdxlP-dep_Trfase_major"/>
</dbReference>